<reference evidence="2" key="1">
    <citation type="journal article" date="2014" name="Int. J. Syst. Evol. Microbiol.">
        <title>Complete genome sequence of Corynebacterium casei LMG S-19264T (=DSM 44701T), isolated from a smear-ripened cheese.</title>
        <authorList>
            <consortium name="US DOE Joint Genome Institute (JGI-PGF)"/>
            <person name="Walter F."/>
            <person name="Albersmeier A."/>
            <person name="Kalinowski J."/>
            <person name="Ruckert C."/>
        </authorList>
    </citation>
    <scope>NUCLEOTIDE SEQUENCE</scope>
    <source>
        <strain evidence="2">JCM 4059</strain>
    </source>
</reference>
<name>A0A919E7Z5_9ACTN</name>
<gene>
    <name evidence="2" type="ORF">GCM10010218_05300</name>
</gene>
<accession>A0A919E7Z5</accession>
<protein>
    <submittedName>
        <fullName evidence="2">Uncharacterized protein</fullName>
    </submittedName>
</protein>
<keyword evidence="3" id="KW-1185">Reference proteome</keyword>
<evidence type="ECO:0000313" key="3">
    <source>
        <dbReference type="Proteomes" id="UP000638313"/>
    </source>
</evidence>
<evidence type="ECO:0000256" key="1">
    <source>
        <dbReference type="SAM" id="MobiDB-lite"/>
    </source>
</evidence>
<sequence length="332" mass="35415">MGHAQWAVSEFVLAHDAVLNGPDGMRLYVIDRPLKQREFIVAALTPTGVQDHLFRGVQEPNGVTVSTDPVRAATTVTRRLLPRYEEALAHVRRKAAAERASATRPTARVSFAWQADGTLTATTDHPGAAEHLERTGFHRDPRAAGTFTLPATLTMAERDERLRTAALQLGALGTDVSIGHAPSSQEQPAAATRAVSSLTELAHHATAATDLQEVAAVLDEMLHPATGALPALEGVLRLAAARAADTGPPALRSEFTASFNRITDRLKNLTRDVAELRLGIGEIATLTHAHGERIWTDLLNSQHQATRTVSTAATASHPVVANSSAQSGPRGR</sequence>
<feature type="region of interest" description="Disordered" evidence="1">
    <location>
        <begin position="309"/>
        <end position="332"/>
    </location>
</feature>
<comment type="caution">
    <text evidence="2">The sequence shown here is derived from an EMBL/GenBank/DDBJ whole genome shotgun (WGS) entry which is preliminary data.</text>
</comment>
<dbReference type="EMBL" id="BNBD01000001">
    <property type="protein sequence ID" value="GHF27300.1"/>
    <property type="molecule type" value="Genomic_DNA"/>
</dbReference>
<dbReference type="AlphaFoldDB" id="A0A919E7Z5"/>
<dbReference type="Proteomes" id="UP000638313">
    <property type="component" value="Unassembled WGS sequence"/>
</dbReference>
<reference evidence="2" key="2">
    <citation type="submission" date="2020-09" db="EMBL/GenBank/DDBJ databases">
        <authorList>
            <person name="Sun Q."/>
            <person name="Ohkuma M."/>
        </authorList>
    </citation>
    <scope>NUCLEOTIDE SEQUENCE</scope>
    <source>
        <strain evidence="2">JCM 4059</strain>
    </source>
</reference>
<proteinExistence type="predicted"/>
<evidence type="ECO:0000313" key="2">
    <source>
        <dbReference type="EMBL" id="GHF27300.1"/>
    </source>
</evidence>
<dbReference type="RefSeq" id="WP_190127694.1">
    <property type="nucleotide sequence ID" value="NZ_BNBD01000001.1"/>
</dbReference>
<feature type="compositionally biased region" description="Polar residues" evidence="1">
    <location>
        <begin position="321"/>
        <end position="332"/>
    </location>
</feature>
<organism evidence="2 3">
    <name type="scientific">Streptomyces mashuensis</name>
    <dbReference type="NCBI Taxonomy" id="33904"/>
    <lineage>
        <taxon>Bacteria</taxon>
        <taxon>Bacillati</taxon>
        <taxon>Actinomycetota</taxon>
        <taxon>Actinomycetes</taxon>
        <taxon>Kitasatosporales</taxon>
        <taxon>Streptomycetaceae</taxon>
        <taxon>Streptomyces</taxon>
    </lineage>
</organism>